<dbReference type="InterPro" id="IPR039914">
    <property type="entry name" value="SRP9-like"/>
</dbReference>
<dbReference type="RefSeq" id="XP_001579346.1">
    <property type="nucleotide sequence ID" value="XM_001579296.1"/>
</dbReference>
<dbReference type="SMR" id="A2DMD3"/>
<dbReference type="Proteomes" id="UP000001542">
    <property type="component" value="Unassembled WGS sequence"/>
</dbReference>
<dbReference type="FunFam" id="3.30.720.10:FF:000015">
    <property type="entry name" value="Uncharacterized protein C17H9.07"/>
    <property type="match status" value="1"/>
</dbReference>
<dbReference type="InterPro" id="IPR009018">
    <property type="entry name" value="Signal_recog_particle_SRP9/14"/>
</dbReference>
<dbReference type="AlphaFoldDB" id="A2DMD3"/>
<reference evidence="2" key="1">
    <citation type="submission" date="2006-10" db="EMBL/GenBank/DDBJ databases">
        <authorList>
            <person name="Amadeo P."/>
            <person name="Zhao Q."/>
            <person name="Wortman J."/>
            <person name="Fraser-Liggett C."/>
            <person name="Carlton J."/>
        </authorList>
    </citation>
    <scope>NUCLEOTIDE SEQUENCE</scope>
    <source>
        <strain evidence="2">G3</strain>
    </source>
</reference>
<sequence>MIDYNKLEHFSDLGNFEKFTSFDAQLSMVLLTDIKVFEEKAKEMIQADPKKTRLTTKYKKDSHIFVMKIFNGKDAYKINIEKENDFKESQRIISSLLHLMTNEKLI</sequence>
<protein>
    <recommendedName>
        <fullName evidence="1">SRP9 domain-containing protein</fullName>
    </recommendedName>
</protein>
<evidence type="ECO:0000313" key="3">
    <source>
        <dbReference type="Proteomes" id="UP000001542"/>
    </source>
</evidence>
<dbReference type="Pfam" id="PF05486">
    <property type="entry name" value="SRP9-21"/>
    <property type="match status" value="1"/>
</dbReference>
<evidence type="ECO:0000313" key="2">
    <source>
        <dbReference type="EMBL" id="EAY18360.1"/>
    </source>
</evidence>
<dbReference type="Gene3D" id="3.30.720.10">
    <property type="entry name" value="Signal recognition particle alu RNA binding heterodimer, srp9/1"/>
    <property type="match status" value="1"/>
</dbReference>
<dbReference type="KEGG" id="tva:5463873"/>
<dbReference type="PANTHER" id="PTHR12834:SF12">
    <property type="entry name" value="SIGNAL RECOGNITION PARTICLE 9 KDA PROTEIN"/>
    <property type="match status" value="1"/>
</dbReference>
<reference evidence="2" key="2">
    <citation type="journal article" date="2007" name="Science">
        <title>Draft genome sequence of the sexually transmitted pathogen Trichomonas vaginalis.</title>
        <authorList>
            <person name="Carlton J.M."/>
            <person name="Hirt R.P."/>
            <person name="Silva J.C."/>
            <person name="Delcher A.L."/>
            <person name="Schatz M."/>
            <person name="Zhao Q."/>
            <person name="Wortman J.R."/>
            <person name="Bidwell S.L."/>
            <person name="Alsmark U.C.M."/>
            <person name="Besteiro S."/>
            <person name="Sicheritz-Ponten T."/>
            <person name="Noel C.J."/>
            <person name="Dacks J.B."/>
            <person name="Foster P.G."/>
            <person name="Simillion C."/>
            <person name="Van de Peer Y."/>
            <person name="Miranda-Saavedra D."/>
            <person name="Barton G.J."/>
            <person name="Westrop G.D."/>
            <person name="Mueller S."/>
            <person name="Dessi D."/>
            <person name="Fiori P.L."/>
            <person name="Ren Q."/>
            <person name="Paulsen I."/>
            <person name="Zhang H."/>
            <person name="Bastida-Corcuera F.D."/>
            <person name="Simoes-Barbosa A."/>
            <person name="Brown M.T."/>
            <person name="Hayes R.D."/>
            <person name="Mukherjee M."/>
            <person name="Okumura C.Y."/>
            <person name="Schneider R."/>
            <person name="Smith A.J."/>
            <person name="Vanacova S."/>
            <person name="Villalvazo M."/>
            <person name="Haas B.J."/>
            <person name="Pertea M."/>
            <person name="Feldblyum T.V."/>
            <person name="Utterback T.R."/>
            <person name="Shu C.L."/>
            <person name="Osoegawa K."/>
            <person name="de Jong P.J."/>
            <person name="Hrdy I."/>
            <person name="Horvathova L."/>
            <person name="Zubacova Z."/>
            <person name="Dolezal P."/>
            <person name="Malik S.B."/>
            <person name="Logsdon J.M. Jr."/>
            <person name="Henze K."/>
            <person name="Gupta A."/>
            <person name="Wang C.C."/>
            <person name="Dunne R.L."/>
            <person name="Upcroft J.A."/>
            <person name="Upcroft P."/>
            <person name="White O."/>
            <person name="Salzberg S.L."/>
            <person name="Tang P."/>
            <person name="Chiu C.-H."/>
            <person name="Lee Y.-S."/>
            <person name="Embley T.M."/>
            <person name="Coombs G.H."/>
            <person name="Mottram J.C."/>
            <person name="Tachezy J."/>
            <person name="Fraser-Liggett C.M."/>
            <person name="Johnson P.J."/>
        </authorList>
    </citation>
    <scope>NUCLEOTIDE SEQUENCE [LARGE SCALE GENOMIC DNA]</scope>
    <source>
        <strain evidence="2">G3</strain>
    </source>
</reference>
<dbReference type="STRING" id="5722.A2DMD3"/>
<dbReference type="EMBL" id="DS113219">
    <property type="protein sequence ID" value="EAY18360.1"/>
    <property type="molecule type" value="Genomic_DNA"/>
</dbReference>
<dbReference type="VEuPathDB" id="TrichDB:TVAG_045620"/>
<organism evidence="2 3">
    <name type="scientific">Trichomonas vaginalis (strain ATCC PRA-98 / G3)</name>
    <dbReference type="NCBI Taxonomy" id="412133"/>
    <lineage>
        <taxon>Eukaryota</taxon>
        <taxon>Metamonada</taxon>
        <taxon>Parabasalia</taxon>
        <taxon>Trichomonadida</taxon>
        <taxon>Trichomonadidae</taxon>
        <taxon>Trichomonas</taxon>
    </lineage>
</organism>
<gene>
    <name evidence="2" type="ORF">TVAG_045620</name>
</gene>
<dbReference type="GO" id="GO:0006614">
    <property type="term" value="P:SRP-dependent cotranslational protein targeting to membrane"/>
    <property type="evidence" value="ECO:0000318"/>
    <property type="project" value="GO_Central"/>
</dbReference>
<dbReference type="VEuPathDB" id="TrichDB:TVAGG3_0604830"/>
<dbReference type="InParanoid" id="A2DMD3"/>
<dbReference type="InterPro" id="IPR039432">
    <property type="entry name" value="SRP9_dom"/>
</dbReference>
<dbReference type="GO" id="GO:0008312">
    <property type="term" value="F:7S RNA binding"/>
    <property type="evidence" value="ECO:0007669"/>
    <property type="project" value="InterPro"/>
</dbReference>
<dbReference type="SUPFAM" id="SSF54762">
    <property type="entry name" value="Signal recognition particle alu RNA binding heterodimer, SRP9/14"/>
    <property type="match status" value="1"/>
</dbReference>
<feature type="domain" description="SRP9" evidence="1">
    <location>
        <begin position="32"/>
        <end position="100"/>
    </location>
</feature>
<dbReference type="GO" id="GO:0005786">
    <property type="term" value="C:signal recognition particle, endoplasmic reticulum targeting"/>
    <property type="evidence" value="ECO:0000318"/>
    <property type="project" value="GO_Central"/>
</dbReference>
<proteinExistence type="predicted"/>
<name>A2DMD3_TRIV3</name>
<keyword evidence="3" id="KW-1185">Reference proteome</keyword>
<dbReference type="PANTHER" id="PTHR12834">
    <property type="entry name" value="SIGNAL RECOGNITION PARTICLE 9 KDA PROTEIN"/>
    <property type="match status" value="1"/>
</dbReference>
<accession>A2DMD3</accession>
<evidence type="ECO:0000259" key="1">
    <source>
        <dbReference type="Pfam" id="PF05486"/>
    </source>
</evidence>